<evidence type="ECO:0000256" key="1">
    <source>
        <dbReference type="SAM" id="Phobius"/>
    </source>
</evidence>
<feature type="signal peptide" evidence="2">
    <location>
        <begin position="1"/>
        <end position="24"/>
    </location>
</feature>
<keyword evidence="2" id="KW-0732">Signal</keyword>
<name>A0A077ZZY8_STYLE</name>
<dbReference type="Proteomes" id="UP000039865">
    <property type="component" value="Unassembled WGS sequence"/>
</dbReference>
<proteinExistence type="predicted"/>
<evidence type="ECO:0000313" key="4">
    <source>
        <dbReference type="Proteomes" id="UP000039865"/>
    </source>
</evidence>
<keyword evidence="1" id="KW-0472">Membrane</keyword>
<dbReference type="AlphaFoldDB" id="A0A077ZZY8"/>
<gene>
    <name evidence="3" type="primary">Contig17702.g18816</name>
    <name evidence="3" type="ORF">STYLEM_4460</name>
</gene>
<feature type="chain" id="PRO_5001729173" evidence="2">
    <location>
        <begin position="25"/>
        <end position="341"/>
    </location>
</feature>
<reference evidence="3 4" key="1">
    <citation type="submission" date="2014-06" db="EMBL/GenBank/DDBJ databases">
        <authorList>
            <person name="Swart Estienne"/>
        </authorList>
    </citation>
    <scope>NUCLEOTIDE SEQUENCE [LARGE SCALE GENOMIC DNA]</scope>
    <source>
        <strain evidence="3 4">130c</strain>
    </source>
</reference>
<keyword evidence="1" id="KW-1133">Transmembrane helix</keyword>
<accession>A0A077ZZY8</accession>
<feature type="transmembrane region" description="Helical" evidence="1">
    <location>
        <begin position="279"/>
        <end position="301"/>
    </location>
</feature>
<keyword evidence="1" id="KW-0812">Transmembrane</keyword>
<sequence length="341" mass="39122">MLKESNFKPLLVVLLSSLISNCQTYEQHQHNQFENTDSNLHPSFVDQNLQTQEFNESQLYNIKHSDYRTNFQSRLVSNNSLVDDYLLQLIKAYNKSEDYLVSFKDQIKTQAGKIVQWDSEFTNTQERSYDASMARDIRMQKPNATVKSTVQIISEQFHLSGSLAMAHLKDVESYFTLGFKPALDYKGSWMIDKKGDTITRQAHENRETIGDMKVMFYTLKEQSSIKEDRKLVMSIIGKQVGNSIANDDHLMISIGKKSLKQIIHEEQRPIQKKQYKIRLAILFCIFLIQYSVLIDLIRLFFGDPYSKEGKNGIVLTIGGICASAFVCATFTIIAIIIEALV</sequence>
<evidence type="ECO:0000256" key="2">
    <source>
        <dbReference type="SAM" id="SignalP"/>
    </source>
</evidence>
<dbReference type="EMBL" id="CCKQ01004321">
    <property type="protein sequence ID" value="CDW75470.1"/>
    <property type="molecule type" value="Genomic_DNA"/>
</dbReference>
<protein>
    <submittedName>
        <fullName evidence="3">Uncharacterized protein</fullName>
    </submittedName>
</protein>
<keyword evidence="4" id="KW-1185">Reference proteome</keyword>
<organism evidence="3 4">
    <name type="scientific">Stylonychia lemnae</name>
    <name type="common">Ciliate</name>
    <dbReference type="NCBI Taxonomy" id="5949"/>
    <lineage>
        <taxon>Eukaryota</taxon>
        <taxon>Sar</taxon>
        <taxon>Alveolata</taxon>
        <taxon>Ciliophora</taxon>
        <taxon>Intramacronucleata</taxon>
        <taxon>Spirotrichea</taxon>
        <taxon>Stichotrichia</taxon>
        <taxon>Sporadotrichida</taxon>
        <taxon>Oxytrichidae</taxon>
        <taxon>Stylonychinae</taxon>
        <taxon>Stylonychia</taxon>
    </lineage>
</organism>
<dbReference type="InParanoid" id="A0A077ZZY8"/>
<evidence type="ECO:0000313" key="3">
    <source>
        <dbReference type="EMBL" id="CDW75470.1"/>
    </source>
</evidence>
<feature type="transmembrane region" description="Helical" evidence="1">
    <location>
        <begin position="313"/>
        <end position="337"/>
    </location>
</feature>